<keyword evidence="3" id="KW-1185">Reference proteome</keyword>
<feature type="region of interest" description="Disordered" evidence="1">
    <location>
        <begin position="1"/>
        <end position="27"/>
    </location>
</feature>
<accession>W9CDH8</accession>
<evidence type="ECO:0000313" key="3">
    <source>
        <dbReference type="Proteomes" id="UP000019487"/>
    </source>
</evidence>
<dbReference type="EMBL" id="AYSA01000373">
    <property type="protein sequence ID" value="ESZ92625.1"/>
    <property type="molecule type" value="Genomic_DNA"/>
</dbReference>
<name>W9CDH8_SCLBF</name>
<gene>
    <name evidence="2" type="ORF">SBOR_6997</name>
</gene>
<sequence>MTPPSPSPSPHPTKSSNTQTPTQIPTGAYAVPQAYNCIWNPPLHKIASAPPQNPPHPTSILPQSYACIWTDDPDPPLHKLASAPPQNPPQNPPQKASKNPARQATLDLTPQKYHLAVPAVPPPVYRAALPNQPTQPTQANAYRSPHQQPQQQPLPAGTFEEMSLSGDQGFDDEA</sequence>
<organism evidence="2 3">
    <name type="scientific">Sclerotinia borealis (strain F-4128)</name>
    <dbReference type="NCBI Taxonomy" id="1432307"/>
    <lineage>
        <taxon>Eukaryota</taxon>
        <taxon>Fungi</taxon>
        <taxon>Dikarya</taxon>
        <taxon>Ascomycota</taxon>
        <taxon>Pezizomycotina</taxon>
        <taxon>Leotiomycetes</taxon>
        <taxon>Helotiales</taxon>
        <taxon>Sclerotiniaceae</taxon>
        <taxon>Sclerotinia</taxon>
    </lineage>
</organism>
<proteinExistence type="predicted"/>
<evidence type="ECO:0000313" key="2">
    <source>
        <dbReference type="EMBL" id="ESZ92625.1"/>
    </source>
</evidence>
<dbReference type="Proteomes" id="UP000019487">
    <property type="component" value="Unassembled WGS sequence"/>
</dbReference>
<feature type="region of interest" description="Disordered" evidence="1">
    <location>
        <begin position="42"/>
        <end position="174"/>
    </location>
</feature>
<feature type="compositionally biased region" description="Polar residues" evidence="1">
    <location>
        <begin position="131"/>
        <end position="141"/>
    </location>
</feature>
<dbReference type="AlphaFoldDB" id="W9CDH8"/>
<feature type="compositionally biased region" description="Low complexity" evidence="1">
    <location>
        <begin position="145"/>
        <end position="155"/>
    </location>
</feature>
<dbReference type="HOGENOM" id="CLU_1540994_0_0_1"/>
<comment type="caution">
    <text evidence="2">The sequence shown here is derived from an EMBL/GenBank/DDBJ whole genome shotgun (WGS) entry which is preliminary data.</text>
</comment>
<protein>
    <submittedName>
        <fullName evidence="2">Uncharacterized protein</fullName>
    </submittedName>
</protein>
<reference evidence="2 3" key="1">
    <citation type="journal article" date="2014" name="Genome Announc.">
        <title>Draft genome sequence of Sclerotinia borealis, a psychrophilic plant pathogenic fungus.</title>
        <authorList>
            <person name="Mardanov A.V."/>
            <person name="Beletsky A.V."/>
            <person name="Kadnikov V.V."/>
            <person name="Ignatov A.N."/>
            <person name="Ravin N.V."/>
        </authorList>
    </citation>
    <scope>NUCLEOTIDE SEQUENCE [LARGE SCALE GENOMIC DNA]</scope>
    <source>
        <strain evidence="3">F-4157</strain>
    </source>
</reference>
<evidence type="ECO:0000256" key="1">
    <source>
        <dbReference type="SAM" id="MobiDB-lite"/>
    </source>
</evidence>
<feature type="compositionally biased region" description="Pro residues" evidence="1">
    <location>
        <begin position="1"/>
        <end position="11"/>
    </location>
</feature>